<dbReference type="AlphaFoldDB" id="W2SHG4"/>
<organism evidence="1 2">
    <name type="scientific">Necator americanus</name>
    <name type="common">Human hookworm</name>
    <dbReference type="NCBI Taxonomy" id="51031"/>
    <lineage>
        <taxon>Eukaryota</taxon>
        <taxon>Metazoa</taxon>
        <taxon>Ecdysozoa</taxon>
        <taxon>Nematoda</taxon>
        <taxon>Chromadorea</taxon>
        <taxon>Rhabditida</taxon>
        <taxon>Rhabditina</taxon>
        <taxon>Rhabditomorpha</taxon>
        <taxon>Strongyloidea</taxon>
        <taxon>Ancylostomatidae</taxon>
        <taxon>Bunostominae</taxon>
        <taxon>Necator</taxon>
    </lineage>
</organism>
<accession>W2SHG4</accession>
<dbReference type="EMBL" id="KI669176">
    <property type="protein sequence ID" value="ETN68998.1"/>
    <property type="molecule type" value="Genomic_DNA"/>
</dbReference>
<proteinExistence type="predicted"/>
<keyword evidence="2" id="KW-1185">Reference proteome</keyword>
<evidence type="ECO:0000313" key="1">
    <source>
        <dbReference type="EMBL" id="ETN68998.1"/>
    </source>
</evidence>
<dbReference type="Proteomes" id="UP000053676">
    <property type="component" value="Unassembled WGS sequence"/>
</dbReference>
<dbReference type="KEGG" id="nai:NECAME_01108"/>
<reference evidence="2" key="1">
    <citation type="journal article" date="2014" name="Nat. Genet.">
        <title>Genome of the human hookworm Necator americanus.</title>
        <authorList>
            <person name="Tang Y.T."/>
            <person name="Gao X."/>
            <person name="Rosa B.A."/>
            <person name="Abubucker S."/>
            <person name="Hallsworth-Pepin K."/>
            <person name="Martin J."/>
            <person name="Tyagi R."/>
            <person name="Heizer E."/>
            <person name="Zhang X."/>
            <person name="Bhonagiri-Palsikar V."/>
            <person name="Minx P."/>
            <person name="Warren W.C."/>
            <person name="Wang Q."/>
            <person name="Zhan B."/>
            <person name="Hotez P.J."/>
            <person name="Sternberg P.W."/>
            <person name="Dougall A."/>
            <person name="Gaze S.T."/>
            <person name="Mulvenna J."/>
            <person name="Sotillo J."/>
            <person name="Ranganathan S."/>
            <person name="Rabelo E.M."/>
            <person name="Wilson R.K."/>
            <person name="Felgner P.L."/>
            <person name="Bethony J."/>
            <person name="Hawdon J.M."/>
            <person name="Gasser R.B."/>
            <person name="Loukas A."/>
            <person name="Mitreva M."/>
        </authorList>
    </citation>
    <scope>NUCLEOTIDE SEQUENCE [LARGE SCALE GENOMIC DNA]</scope>
</reference>
<name>W2SHG4_NECAM</name>
<evidence type="ECO:0000313" key="2">
    <source>
        <dbReference type="Proteomes" id="UP000053676"/>
    </source>
</evidence>
<gene>
    <name evidence="1" type="ORF">NECAME_01108</name>
</gene>
<sequence length="60" mass="6392">MVGGDIGGATCATRDVAAPATPHYRAGGGRERCCRRPNHTMLRTTPPIFLNSLEGPHYAI</sequence>
<protein>
    <submittedName>
        <fullName evidence="1">Uncharacterized protein</fullName>
    </submittedName>
</protein>